<dbReference type="InterPro" id="IPR050572">
    <property type="entry name" value="Fe-S_Ferredoxin"/>
</dbReference>
<dbReference type="EMBL" id="FXTM01000007">
    <property type="protein sequence ID" value="SMO49843.1"/>
    <property type="molecule type" value="Genomic_DNA"/>
</dbReference>
<gene>
    <name evidence="6" type="ORF">SAMN06269117_10735</name>
</gene>
<keyword evidence="1" id="KW-0004">4Fe-4S</keyword>
<dbReference type="InterPro" id="IPR017900">
    <property type="entry name" value="4Fe4S_Fe_S_CS"/>
</dbReference>
<dbReference type="PANTHER" id="PTHR43687">
    <property type="entry name" value="ADENYLYLSULFATE REDUCTASE, BETA SUBUNIT"/>
    <property type="match status" value="1"/>
</dbReference>
<evidence type="ECO:0000256" key="2">
    <source>
        <dbReference type="ARBA" id="ARBA00022723"/>
    </source>
</evidence>
<reference evidence="6 7" key="1">
    <citation type="submission" date="2017-05" db="EMBL/GenBank/DDBJ databases">
        <authorList>
            <person name="Varghese N."/>
            <person name="Submissions S."/>
        </authorList>
    </citation>
    <scope>NUCLEOTIDE SEQUENCE [LARGE SCALE GENOMIC DNA]</scope>
    <source>
        <strain evidence="6 7">DSM 16304</strain>
    </source>
</reference>
<keyword evidence="3" id="KW-0408">Iron</keyword>
<evidence type="ECO:0000313" key="7">
    <source>
        <dbReference type="Proteomes" id="UP000317315"/>
    </source>
</evidence>
<evidence type="ECO:0000256" key="3">
    <source>
        <dbReference type="ARBA" id="ARBA00023004"/>
    </source>
</evidence>
<dbReference type="AlphaFoldDB" id="A0A521BRU2"/>
<evidence type="ECO:0000256" key="4">
    <source>
        <dbReference type="ARBA" id="ARBA00023014"/>
    </source>
</evidence>
<proteinExistence type="predicted"/>
<evidence type="ECO:0000313" key="6">
    <source>
        <dbReference type="EMBL" id="SMO49843.1"/>
    </source>
</evidence>
<accession>A0A521BRU2</accession>
<keyword evidence="2" id="KW-0479">Metal-binding</keyword>
<organism evidence="6 7">
    <name type="scientific">Balnearium lithotrophicum</name>
    <dbReference type="NCBI Taxonomy" id="223788"/>
    <lineage>
        <taxon>Bacteria</taxon>
        <taxon>Pseudomonadati</taxon>
        <taxon>Aquificota</taxon>
        <taxon>Aquificia</taxon>
        <taxon>Desulfurobacteriales</taxon>
        <taxon>Desulfurobacteriaceae</taxon>
        <taxon>Balnearium</taxon>
    </lineage>
</organism>
<keyword evidence="7" id="KW-1185">Reference proteome</keyword>
<feature type="domain" description="4Fe-4S ferredoxin-type" evidence="5">
    <location>
        <begin position="58"/>
        <end position="88"/>
    </location>
</feature>
<evidence type="ECO:0000259" key="5">
    <source>
        <dbReference type="PROSITE" id="PS51379"/>
    </source>
</evidence>
<dbReference type="SUPFAM" id="SSF54862">
    <property type="entry name" value="4Fe-4S ferredoxins"/>
    <property type="match status" value="1"/>
</dbReference>
<keyword evidence="4" id="KW-0411">Iron-sulfur</keyword>
<name>A0A521BRU2_9BACT</name>
<dbReference type="OrthoDB" id="9807879at2"/>
<dbReference type="Proteomes" id="UP000317315">
    <property type="component" value="Unassembled WGS sequence"/>
</dbReference>
<dbReference type="PROSITE" id="PS51379">
    <property type="entry name" value="4FE4S_FER_2"/>
    <property type="match status" value="1"/>
</dbReference>
<evidence type="ECO:0000256" key="1">
    <source>
        <dbReference type="ARBA" id="ARBA00022485"/>
    </source>
</evidence>
<sequence length="104" mass="11929">MEVNEEELLSDENGNYAYLTFGGYLYTPKYLKDIDHLKCQNCERCLELCETRGIDENGNIIPEFPEICSGCGHCGNVCPAQSIEAKPIPLKEMIERVRKRRNTR</sequence>
<dbReference type="Gene3D" id="3.30.70.20">
    <property type="match status" value="1"/>
</dbReference>
<dbReference type="PANTHER" id="PTHR43687:SF1">
    <property type="entry name" value="FERREDOXIN III"/>
    <property type="match status" value="1"/>
</dbReference>
<dbReference type="RefSeq" id="WP_142934787.1">
    <property type="nucleotide sequence ID" value="NZ_FXTM01000007.1"/>
</dbReference>
<dbReference type="PROSITE" id="PS00198">
    <property type="entry name" value="4FE4S_FER_1"/>
    <property type="match status" value="1"/>
</dbReference>
<dbReference type="InterPro" id="IPR017896">
    <property type="entry name" value="4Fe4S_Fe-S-bd"/>
</dbReference>
<dbReference type="GO" id="GO:0051539">
    <property type="term" value="F:4 iron, 4 sulfur cluster binding"/>
    <property type="evidence" value="ECO:0007669"/>
    <property type="project" value="UniProtKB-KW"/>
</dbReference>
<dbReference type="GO" id="GO:0046872">
    <property type="term" value="F:metal ion binding"/>
    <property type="evidence" value="ECO:0007669"/>
    <property type="project" value="UniProtKB-KW"/>
</dbReference>
<protein>
    <recommendedName>
        <fullName evidence="5">4Fe-4S ferredoxin-type domain-containing protein</fullName>
    </recommendedName>
</protein>